<feature type="transmembrane region" description="Helical" evidence="9">
    <location>
        <begin position="240"/>
        <end position="262"/>
    </location>
</feature>
<dbReference type="GO" id="GO:1902600">
    <property type="term" value="P:proton transmembrane transport"/>
    <property type="evidence" value="ECO:0007669"/>
    <property type="project" value="InterPro"/>
</dbReference>
<keyword evidence="2" id="KW-0813">Transport</keyword>
<feature type="transmembrane region" description="Helical" evidence="9">
    <location>
        <begin position="384"/>
        <end position="403"/>
    </location>
</feature>
<evidence type="ECO:0000313" key="11">
    <source>
        <dbReference type="EMBL" id="PIQ73203.1"/>
    </source>
</evidence>
<dbReference type="PANTHER" id="PTHR32507:SF0">
    <property type="entry name" value="NA(+)_H(+) ANTIPORTER 2-RELATED"/>
    <property type="match status" value="1"/>
</dbReference>
<keyword evidence="4" id="KW-1003">Cell membrane</keyword>
<keyword evidence="3" id="KW-0050">Antiport</keyword>
<keyword evidence="5 9" id="KW-0812">Transmembrane</keyword>
<dbReference type="GO" id="GO:0015297">
    <property type="term" value="F:antiporter activity"/>
    <property type="evidence" value="ECO:0007669"/>
    <property type="project" value="UniProtKB-KW"/>
</dbReference>
<evidence type="ECO:0000256" key="6">
    <source>
        <dbReference type="ARBA" id="ARBA00022989"/>
    </source>
</evidence>
<dbReference type="EMBL" id="PCVM01000088">
    <property type="protein sequence ID" value="PIQ73203.1"/>
    <property type="molecule type" value="Genomic_DNA"/>
</dbReference>
<gene>
    <name evidence="11" type="ORF">COV58_03745</name>
</gene>
<evidence type="ECO:0000256" key="2">
    <source>
        <dbReference type="ARBA" id="ARBA00022448"/>
    </source>
</evidence>
<protein>
    <recommendedName>
        <fullName evidence="10">Cation/H+ exchanger transmembrane domain-containing protein</fullName>
    </recommendedName>
</protein>
<feature type="transmembrane region" description="Helical" evidence="9">
    <location>
        <begin position="34"/>
        <end position="55"/>
    </location>
</feature>
<keyword evidence="8 9" id="KW-0472">Membrane</keyword>
<dbReference type="Gene3D" id="1.20.1530.20">
    <property type="match status" value="1"/>
</dbReference>
<feature type="transmembrane region" description="Helical" evidence="9">
    <location>
        <begin position="409"/>
        <end position="429"/>
    </location>
</feature>
<comment type="subcellular location">
    <subcellularLocation>
        <location evidence="1">Cell membrane</location>
        <topology evidence="1">Multi-pass membrane protein</topology>
    </subcellularLocation>
</comment>
<dbReference type="InterPro" id="IPR006153">
    <property type="entry name" value="Cation/H_exchanger_TM"/>
</dbReference>
<feature type="transmembrane region" description="Helical" evidence="9">
    <location>
        <begin position="7"/>
        <end position="28"/>
    </location>
</feature>
<dbReference type="PANTHER" id="PTHR32507">
    <property type="entry name" value="NA(+)/H(+) ANTIPORTER 1"/>
    <property type="match status" value="1"/>
</dbReference>
<evidence type="ECO:0000259" key="10">
    <source>
        <dbReference type="Pfam" id="PF00999"/>
    </source>
</evidence>
<feature type="transmembrane region" description="Helical" evidence="9">
    <location>
        <begin position="119"/>
        <end position="142"/>
    </location>
</feature>
<name>A0A2M6ITH3_9BACT</name>
<dbReference type="Proteomes" id="UP000231056">
    <property type="component" value="Unassembled WGS sequence"/>
</dbReference>
<keyword evidence="7" id="KW-0406">Ion transport</keyword>
<reference evidence="11 12" key="1">
    <citation type="submission" date="2017-09" db="EMBL/GenBank/DDBJ databases">
        <title>Depth-based differentiation of microbial function through sediment-hosted aquifers and enrichment of novel symbionts in the deep terrestrial subsurface.</title>
        <authorList>
            <person name="Probst A.J."/>
            <person name="Ladd B."/>
            <person name="Jarett J.K."/>
            <person name="Geller-Mcgrath D.E."/>
            <person name="Sieber C.M."/>
            <person name="Emerson J.B."/>
            <person name="Anantharaman K."/>
            <person name="Thomas B.C."/>
            <person name="Malmstrom R."/>
            <person name="Stieglmeier M."/>
            <person name="Klingl A."/>
            <person name="Woyke T."/>
            <person name="Ryan C.M."/>
            <person name="Banfield J.F."/>
        </authorList>
    </citation>
    <scope>NUCLEOTIDE SEQUENCE [LARGE SCALE GENOMIC DNA]</scope>
    <source>
        <strain evidence="11">CG11_big_fil_rev_8_21_14_0_20_36_8</strain>
    </source>
</reference>
<organism evidence="11 12">
    <name type="scientific">Candidatus Roizmanbacteria bacterium CG11_big_fil_rev_8_21_14_0_20_36_8</name>
    <dbReference type="NCBI Taxonomy" id="1974856"/>
    <lineage>
        <taxon>Bacteria</taxon>
        <taxon>Candidatus Roizmaniibacteriota</taxon>
    </lineage>
</organism>
<accession>A0A2M6ITH3</accession>
<dbReference type="GO" id="GO:0005886">
    <property type="term" value="C:plasma membrane"/>
    <property type="evidence" value="ECO:0007669"/>
    <property type="project" value="UniProtKB-SubCell"/>
</dbReference>
<dbReference type="Pfam" id="PF00999">
    <property type="entry name" value="Na_H_Exchanger"/>
    <property type="match status" value="1"/>
</dbReference>
<evidence type="ECO:0000256" key="4">
    <source>
        <dbReference type="ARBA" id="ARBA00022475"/>
    </source>
</evidence>
<feature type="transmembrane region" description="Helical" evidence="9">
    <location>
        <begin position="67"/>
        <end position="85"/>
    </location>
</feature>
<feature type="domain" description="Cation/H+ exchanger transmembrane" evidence="10">
    <location>
        <begin position="48"/>
        <end position="439"/>
    </location>
</feature>
<evidence type="ECO:0000256" key="5">
    <source>
        <dbReference type="ARBA" id="ARBA00022692"/>
    </source>
</evidence>
<evidence type="ECO:0000256" key="3">
    <source>
        <dbReference type="ARBA" id="ARBA00022449"/>
    </source>
</evidence>
<feature type="transmembrane region" description="Helical" evidence="9">
    <location>
        <begin position="274"/>
        <end position="304"/>
    </location>
</feature>
<evidence type="ECO:0000313" key="12">
    <source>
        <dbReference type="Proteomes" id="UP000231056"/>
    </source>
</evidence>
<comment type="caution">
    <text evidence="11">The sequence shown here is derived from an EMBL/GenBank/DDBJ whole genome shotgun (WGS) entry which is preliminary data.</text>
</comment>
<feature type="transmembrane region" description="Helical" evidence="9">
    <location>
        <begin position="91"/>
        <end position="112"/>
    </location>
</feature>
<dbReference type="InterPro" id="IPR038770">
    <property type="entry name" value="Na+/solute_symporter_sf"/>
</dbReference>
<keyword evidence="6 9" id="KW-1133">Transmembrane helix</keyword>
<evidence type="ECO:0000256" key="9">
    <source>
        <dbReference type="SAM" id="Phobius"/>
    </source>
</evidence>
<proteinExistence type="predicted"/>
<evidence type="ECO:0000256" key="8">
    <source>
        <dbReference type="ARBA" id="ARBA00023136"/>
    </source>
</evidence>
<sequence length="445" mass="49485">MKTLKKFIPYLILIFSLAFLSIIVRSILHNNQRLLYDVDFQLFIIGSILFIGYYINRIAPKTIIPSFVWAIFAGMALQPVLSFFMEDIEGLKVIMEVFGAIILFAGGLEIPFQNFKKWFLPIATLSLVGVILTSIGFSFIIYGLMNFLGEFDAALIPSMLILSAALSSTDPTAIIPTLNMLKFKRPEIKQIAISESALTDVSGSVFTRFLILALITAPKINNGILNYFVPLLQKSTYDAFALQIISGILVGYLGFLMIKNFYYSQNHDEESDPALLISIPIFTFVLGNILSGAGFLAAFTSGLMSDTIGGMKKVSHFYESLLNHLIKPFIFIILGALVPISILVDLAPIGIISGLIFMFILRPIVVFVTLSPWWFKHMFKLKDLLFLSLIRETGIIAAILIVIAATFDIIQSDFVIAIGMWIILMTLIIEPPLTPWLAKKIGVAE</sequence>
<evidence type="ECO:0000256" key="7">
    <source>
        <dbReference type="ARBA" id="ARBA00023065"/>
    </source>
</evidence>
<dbReference type="AlphaFoldDB" id="A0A2M6ITH3"/>
<evidence type="ECO:0000256" key="1">
    <source>
        <dbReference type="ARBA" id="ARBA00004651"/>
    </source>
</evidence>
<feature type="transmembrane region" description="Helical" evidence="9">
    <location>
        <begin position="325"/>
        <end position="344"/>
    </location>
</feature>
<feature type="transmembrane region" description="Helical" evidence="9">
    <location>
        <begin position="350"/>
        <end position="375"/>
    </location>
</feature>